<dbReference type="InterPro" id="IPR029752">
    <property type="entry name" value="D-isomer_DH_CS1"/>
</dbReference>
<feature type="domain" description="D-isomer specific 2-hydroxyacid dehydrogenase catalytic" evidence="5">
    <location>
        <begin position="13"/>
        <end position="316"/>
    </location>
</feature>
<dbReference type="FunFam" id="3.40.50.720:FF:000203">
    <property type="entry name" value="D-3-phosphoglycerate dehydrogenase (SerA)"/>
    <property type="match status" value="1"/>
</dbReference>
<dbReference type="InterPro" id="IPR050418">
    <property type="entry name" value="D-iso_2-hydroxyacid_DH_PdxB"/>
</dbReference>
<evidence type="ECO:0000256" key="1">
    <source>
        <dbReference type="ARBA" id="ARBA00005854"/>
    </source>
</evidence>
<evidence type="ECO:0000259" key="6">
    <source>
        <dbReference type="Pfam" id="PF02826"/>
    </source>
</evidence>
<dbReference type="InterPro" id="IPR036291">
    <property type="entry name" value="NAD(P)-bd_dom_sf"/>
</dbReference>
<dbReference type="GO" id="GO:0003714">
    <property type="term" value="F:transcription corepressor activity"/>
    <property type="evidence" value="ECO:0007669"/>
    <property type="project" value="InterPro"/>
</dbReference>
<dbReference type="GO" id="GO:0051287">
    <property type="term" value="F:NAD binding"/>
    <property type="evidence" value="ECO:0007669"/>
    <property type="project" value="InterPro"/>
</dbReference>
<evidence type="ECO:0000256" key="3">
    <source>
        <dbReference type="ARBA" id="ARBA00023027"/>
    </source>
</evidence>
<organism evidence="7 8">
    <name type="scientific">Consotaella salsifontis</name>
    <dbReference type="NCBI Taxonomy" id="1365950"/>
    <lineage>
        <taxon>Bacteria</taxon>
        <taxon>Pseudomonadati</taxon>
        <taxon>Pseudomonadota</taxon>
        <taxon>Alphaproteobacteria</taxon>
        <taxon>Hyphomicrobiales</taxon>
        <taxon>Aurantimonadaceae</taxon>
        <taxon>Consotaella</taxon>
    </lineage>
</organism>
<evidence type="ECO:0000313" key="8">
    <source>
        <dbReference type="Proteomes" id="UP000190135"/>
    </source>
</evidence>
<dbReference type="EMBL" id="FUXL01000017">
    <property type="protein sequence ID" value="SKA34620.1"/>
    <property type="molecule type" value="Genomic_DNA"/>
</dbReference>
<dbReference type="Pfam" id="PF00389">
    <property type="entry name" value="2-Hacid_dh"/>
    <property type="match status" value="1"/>
</dbReference>
<keyword evidence="3" id="KW-0520">NAD</keyword>
<name>A0A1T4T264_9HYPH</name>
<dbReference type="RefSeq" id="WP_078709985.1">
    <property type="nucleotide sequence ID" value="NZ_FUXL01000017.1"/>
</dbReference>
<dbReference type="PROSITE" id="PS00065">
    <property type="entry name" value="D_2_HYDROXYACID_DH_1"/>
    <property type="match status" value="1"/>
</dbReference>
<dbReference type="Pfam" id="PF02826">
    <property type="entry name" value="2-Hacid_dh_C"/>
    <property type="match status" value="1"/>
</dbReference>
<dbReference type="GO" id="GO:0016616">
    <property type="term" value="F:oxidoreductase activity, acting on the CH-OH group of donors, NAD or NADP as acceptor"/>
    <property type="evidence" value="ECO:0007669"/>
    <property type="project" value="InterPro"/>
</dbReference>
<dbReference type="PANTHER" id="PTHR43761:SF1">
    <property type="entry name" value="D-ISOMER SPECIFIC 2-HYDROXYACID DEHYDROGENASE CATALYTIC DOMAIN-CONTAINING PROTEIN-RELATED"/>
    <property type="match status" value="1"/>
</dbReference>
<evidence type="ECO:0000313" key="7">
    <source>
        <dbReference type="EMBL" id="SKA34620.1"/>
    </source>
</evidence>
<comment type="similarity">
    <text evidence="1 4">Belongs to the D-isomer specific 2-hydroxyacid dehydrogenase family.</text>
</comment>
<gene>
    <name evidence="7" type="ORF">SAMN05428963_11779</name>
</gene>
<proteinExistence type="inferred from homology"/>
<dbReference type="CDD" id="cd05299">
    <property type="entry name" value="CtBP_dh"/>
    <property type="match status" value="1"/>
</dbReference>
<keyword evidence="2 4" id="KW-0560">Oxidoreductase</keyword>
<sequence length="318" mass="34917">MKIVVSDCDHAAMDQENEIFSKNGMTFTHLALKTEDDAIAGLKDAEIVLNQYTPFTPRVFDALPNLKQIIRYGVGYNNIDVDAATKAGVQICNIPDYGMNEVSDHALALMMALARKIVPMVEQTRSGGWNFIDSMPLYRLCEQTVGIIGLGRIGRLFASKVRGLGCRVICYDKYCTPNEADGFGFVTPVSLDQLIREADIISINCPLTDETRNLIDADAFAKMKKNALIINTARGGIIDEAALAEALASGRIAGAALDTTEKEPLASDSPLFKMKNCLVTPHMSWYSEHSALELKRKVAEEAVRFAKGEPVHYPVNKI</sequence>
<dbReference type="InterPro" id="IPR029753">
    <property type="entry name" value="D-isomer_DH_CS"/>
</dbReference>
<dbReference type="AlphaFoldDB" id="A0A1T4T264"/>
<evidence type="ECO:0000256" key="2">
    <source>
        <dbReference type="ARBA" id="ARBA00023002"/>
    </source>
</evidence>
<dbReference type="SUPFAM" id="SSF52283">
    <property type="entry name" value="Formate/glycerate dehydrogenase catalytic domain-like"/>
    <property type="match status" value="1"/>
</dbReference>
<dbReference type="InterPro" id="IPR006139">
    <property type="entry name" value="D-isomer_2_OHA_DH_cat_dom"/>
</dbReference>
<dbReference type="PANTHER" id="PTHR43761">
    <property type="entry name" value="D-ISOMER SPECIFIC 2-HYDROXYACID DEHYDROGENASE FAMILY PROTEIN (AFU_ORTHOLOGUE AFUA_1G13630)"/>
    <property type="match status" value="1"/>
</dbReference>
<evidence type="ECO:0000259" key="5">
    <source>
        <dbReference type="Pfam" id="PF00389"/>
    </source>
</evidence>
<dbReference type="Gene3D" id="3.40.50.720">
    <property type="entry name" value="NAD(P)-binding Rossmann-like Domain"/>
    <property type="match status" value="2"/>
</dbReference>
<dbReference type="PROSITE" id="PS00671">
    <property type="entry name" value="D_2_HYDROXYACID_DH_3"/>
    <property type="match status" value="1"/>
</dbReference>
<dbReference type="PROSITE" id="PS00670">
    <property type="entry name" value="D_2_HYDROXYACID_DH_2"/>
    <property type="match status" value="1"/>
</dbReference>
<evidence type="ECO:0000256" key="4">
    <source>
        <dbReference type="RuleBase" id="RU003719"/>
    </source>
</evidence>
<protein>
    <submittedName>
        <fullName evidence="7">D-3-phosphoglycerate dehydrogenase</fullName>
    </submittedName>
</protein>
<feature type="domain" description="D-isomer specific 2-hydroxyacid dehydrogenase NAD-binding" evidence="6">
    <location>
        <begin position="107"/>
        <end position="284"/>
    </location>
</feature>
<dbReference type="InterPro" id="IPR006140">
    <property type="entry name" value="D-isomer_DH_NAD-bd"/>
</dbReference>
<dbReference type="InterPro" id="IPR043322">
    <property type="entry name" value="CtBP"/>
</dbReference>
<accession>A0A1T4T264</accession>
<keyword evidence="8" id="KW-1185">Reference proteome</keyword>
<reference evidence="7 8" key="1">
    <citation type="submission" date="2017-02" db="EMBL/GenBank/DDBJ databases">
        <authorList>
            <person name="Peterson S.W."/>
        </authorList>
    </citation>
    <scope>NUCLEOTIDE SEQUENCE [LARGE SCALE GENOMIC DNA]</scope>
    <source>
        <strain evidence="7 8">USBA 369</strain>
    </source>
</reference>
<dbReference type="SUPFAM" id="SSF51735">
    <property type="entry name" value="NAD(P)-binding Rossmann-fold domains"/>
    <property type="match status" value="1"/>
</dbReference>
<dbReference type="OrthoDB" id="9793626at2"/>
<dbReference type="STRING" id="1365950.SAMN05428963_11779"/>
<dbReference type="Proteomes" id="UP000190135">
    <property type="component" value="Unassembled WGS sequence"/>
</dbReference>